<keyword evidence="7" id="KW-1185">Reference proteome</keyword>
<accession>A0A1M7E873</accession>
<gene>
    <name evidence="6" type="ORF">SAMN05878437_0036</name>
</gene>
<dbReference type="Pfam" id="PF07690">
    <property type="entry name" value="MFS_1"/>
    <property type="match status" value="1"/>
</dbReference>
<feature type="transmembrane region" description="Helical" evidence="4">
    <location>
        <begin position="147"/>
        <end position="164"/>
    </location>
</feature>
<dbReference type="InParanoid" id="A0A1M7E873"/>
<dbReference type="InterPro" id="IPR052524">
    <property type="entry name" value="MFS_Cyanate_Porter"/>
</dbReference>
<keyword evidence="1 4" id="KW-0812">Transmembrane</keyword>
<feature type="transmembrane region" description="Helical" evidence="4">
    <location>
        <begin position="346"/>
        <end position="364"/>
    </location>
</feature>
<feature type="transmembrane region" description="Helical" evidence="4">
    <location>
        <begin position="288"/>
        <end position="306"/>
    </location>
</feature>
<evidence type="ECO:0000256" key="2">
    <source>
        <dbReference type="ARBA" id="ARBA00022989"/>
    </source>
</evidence>
<dbReference type="Gene3D" id="1.20.1250.20">
    <property type="entry name" value="MFS general substrate transporter like domains"/>
    <property type="match status" value="2"/>
</dbReference>
<protein>
    <submittedName>
        <fullName evidence="6">MFS transporter, CP family, cyanate transporter</fullName>
    </submittedName>
</protein>
<feature type="domain" description="Major facilitator superfamily (MFS) profile" evidence="5">
    <location>
        <begin position="15"/>
        <end position="401"/>
    </location>
</feature>
<dbReference type="AlphaFoldDB" id="A0A1M7E873"/>
<feature type="transmembrane region" description="Helical" evidence="4">
    <location>
        <begin position="223"/>
        <end position="246"/>
    </location>
</feature>
<evidence type="ECO:0000313" key="7">
    <source>
        <dbReference type="Proteomes" id="UP000190911"/>
    </source>
</evidence>
<dbReference type="PANTHER" id="PTHR23523:SF1">
    <property type="entry name" value="CYANATE TRANSPORT PROTEIN CYNX"/>
    <property type="match status" value="1"/>
</dbReference>
<feature type="transmembrane region" description="Helical" evidence="4">
    <location>
        <begin position="312"/>
        <end position="334"/>
    </location>
</feature>
<feature type="transmembrane region" description="Helical" evidence="4">
    <location>
        <begin position="113"/>
        <end position="135"/>
    </location>
</feature>
<evidence type="ECO:0000256" key="3">
    <source>
        <dbReference type="ARBA" id="ARBA00023136"/>
    </source>
</evidence>
<feature type="transmembrane region" description="Helical" evidence="4">
    <location>
        <begin position="176"/>
        <end position="196"/>
    </location>
</feature>
<dbReference type="InterPro" id="IPR011701">
    <property type="entry name" value="MFS"/>
</dbReference>
<evidence type="ECO:0000256" key="4">
    <source>
        <dbReference type="SAM" id="Phobius"/>
    </source>
</evidence>
<evidence type="ECO:0000259" key="5">
    <source>
        <dbReference type="PROSITE" id="PS50850"/>
    </source>
</evidence>
<dbReference type="PANTHER" id="PTHR23523">
    <property type="match status" value="1"/>
</dbReference>
<dbReference type="NCBIfam" id="NF007256">
    <property type="entry name" value="PRK09705.1"/>
    <property type="match status" value="1"/>
</dbReference>
<dbReference type="SUPFAM" id="SSF103473">
    <property type="entry name" value="MFS general substrate transporter"/>
    <property type="match status" value="1"/>
</dbReference>
<dbReference type="EMBL" id="LT670847">
    <property type="protein sequence ID" value="SHL87856.1"/>
    <property type="molecule type" value="Genomic_DNA"/>
</dbReference>
<dbReference type="Proteomes" id="UP000190911">
    <property type="component" value="Chromosome I"/>
</dbReference>
<dbReference type="InterPro" id="IPR036259">
    <property type="entry name" value="MFS_trans_sf"/>
</dbReference>
<dbReference type="CDD" id="cd17410">
    <property type="entry name" value="MFS_CynX_like"/>
    <property type="match status" value="1"/>
</dbReference>
<sequence length="411" mass="43656">MTTQSGAVGDKAAHSETLQFIGGLLLIMALGLNLRPLLASASPLMEDIRMATGLGYGVLAWLTTLPFLCMGAVALASGRLQRLLGESRGIMLSLAAIGAACALRQVSGTGMTLLSTALLGGAGIALIQALVPGLVKRRFGARMPLVMGLYSASLMSGGGLSAWISPRLAELGGWQLGVGIWWVPAVITLVGWFLIFRRRAAPPASVAAIEGVRPWRLKRAWLLALYFGVINAGYSSVVTWLPVYYQELGWSAVAGGQLLAWMTIFQVLAALTMPALAQRQKNADRRWLLAASLTAQLVGYLGFIFMPQSLALLWNAIGGFGLGASFSLGLILALDHLPDARAAGRLAAFMQGFGFMLNAMSPWISGTLREMTGSFISAWALLAVGIAAMLVVTLRFNPKRYARVMQGQAGY</sequence>
<feature type="transmembrane region" description="Helical" evidence="4">
    <location>
        <begin position="89"/>
        <end position="107"/>
    </location>
</feature>
<dbReference type="InterPro" id="IPR020846">
    <property type="entry name" value="MFS_dom"/>
</dbReference>
<evidence type="ECO:0000313" key="6">
    <source>
        <dbReference type="EMBL" id="SHL87856.1"/>
    </source>
</evidence>
<dbReference type="FunCoup" id="A0A1M7E873">
    <property type="interactions" value="42"/>
</dbReference>
<reference evidence="6 7" key="1">
    <citation type="submission" date="2016-11" db="EMBL/GenBank/DDBJ databases">
        <authorList>
            <person name="Jaros S."/>
            <person name="Januszkiewicz K."/>
            <person name="Wedrychowicz H."/>
        </authorList>
    </citation>
    <scope>NUCLEOTIDE SEQUENCE [LARGE SCALE GENOMIC DNA]</scope>
    <source>
        <strain evidence="6 7">ACAM 12</strain>
    </source>
</reference>
<feature type="transmembrane region" description="Helical" evidence="4">
    <location>
        <begin position="376"/>
        <end position="396"/>
    </location>
</feature>
<keyword evidence="2 4" id="KW-1133">Transmembrane helix</keyword>
<proteinExistence type="predicted"/>
<feature type="transmembrane region" description="Helical" evidence="4">
    <location>
        <begin position="258"/>
        <end position="276"/>
    </location>
</feature>
<dbReference type="GO" id="GO:0022857">
    <property type="term" value="F:transmembrane transporter activity"/>
    <property type="evidence" value="ECO:0007669"/>
    <property type="project" value="InterPro"/>
</dbReference>
<dbReference type="STRING" id="29571.SAMN05878437_0036"/>
<dbReference type="RefSeq" id="WP_079550273.1">
    <property type="nucleotide sequence ID" value="NZ_LT670847.1"/>
</dbReference>
<feature type="transmembrane region" description="Helical" evidence="4">
    <location>
        <begin position="58"/>
        <end position="77"/>
    </location>
</feature>
<dbReference type="OrthoDB" id="5758872at2"/>
<feature type="transmembrane region" description="Helical" evidence="4">
    <location>
        <begin position="20"/>
        <end position="38"/>
    </location>
</feature>
<name>A0A1M7E873_9GAMM</name>
<dbReference type="PROSITE" id="PS50850">
    <property type="entry name" value="MFS"/>
    <property type="match status" value="1"/>
</dbReference>
<evidence type="ECO:0000256" key="1">
    <source>
        <dbReference type="ARBA" id="ARBA00022692"/>
    </source>
</evidence>
<keyword evidence="3 4" id="KW-0472">Membrane</keyword>
<organism evidence="6 7">
    <name type="scientific">Vreelandella subglaciescola</name>
    <dbReference type="NCBI Taxonomy" id="29571"/>
    <lineage>
        <taxon>Bacteria</taxon>
        <taxon>Pseudomonadati</taxon>
        <taxon>Pseudomonadota</taxon>
        <taxon>Gammaproteobacteria</taxon>
        <taxon>Oceanospirillales</taxon>
        <taxon>Halomonadaceae</taxon>
        <taxon>Vreelandella</taxon>
    </lineage>
</organism>